<dbReference type="InterPro" id="IPR039853">
    <property type="entry name" value="Pinin"/>
</dbReference>
<evidence type="ECO:0000256" key="7">
    <source>
        <dbReference type="ARBA" id="ARBA00023242"/>
    </source>
</evidence>
<evidence type="ECO:0000256" key="5">
    <source>
        <dbReference type="ARBA" id="ARBA00023163"/>
    </source>
</evidence>
<reference evidence="10 11" key="1">
    <citation type="submission" date="2024-02" db="EMBL/GenBank/DDBJ databases">
        <authorList>
            <person name="Chen Y."/>
            <person name="Shah S."/>
            <person name="Dougan E. K."/>
            <person name="Thang M."/>
            <person name="Chan C."/>
        </authorList>
    </citation>
    <scope>NUCLEOTIDE SEQUENCE [LARGE SCALE GENOMIC DNA]</scope>
</reference>
<keyword evidence="11" id="KW-1185">Reference proteome</keyword>
<keyword evidence="6" id="KW-0508">mRNA splicing</keyword>
<keyword evidence="4" id="KW-0805">Transcription regulation</keyword>
<feature type="region of interest" description="Disordered" evidence="8">
    <location>
        <begin position="68"/>
        <end position="101"/>
    </location>
</feature>
<comment type="similarity">
    <text evidence="2">Belongs to the pinin family.</text>
</comment>
<comment type="subcellular location">
    <subcellularLocation>
        <location evidence="1">Nucleus</location>
    </subcellularLocation>
</comment>
<evidence type="ECO:0000256" key="3">
    <source>
        <dbReference type="ARBA" id="ARBA00022664"/>
    </source>
</evidence>
<keyword evidence="5" id="KW-0804">Transcription</keyword>
<comment type="caution">
    <text evidence="10">The sequence shown here is derived from an EMBL/GenBank/DDBJ whole genome shotgun (WGS) entry which is preliminary data.</text>
</comment>
<dbReference type="InterPro" id="IPR006786">
    <property type="entry name" value="Pinin_SDK_MemA"/>
</dbReference>
<sequence>MAFRRLGLPLRGEEEERPPKIRKVAEKEATSGEAEANGNRSERGKADRKANIVAASAVGVKAKVAKVGPARPQLRPQLRPRQDIELQEKRPNRGNLNERGRNLLGSMLIHLASRRRLQVDQPSKPKLSRPEEAKAFKAVKDGDERRDKDKQMEPTRPKLTEKPKPQKPESKPPKPRPSTASASGAAPEKESLELRLAEHYGNMMNFIRTRAEPILFYLPAHHTPETQKCLEETQETINRKIQVLATHFQTGGAQADAEESENEDQDADANDSNAGLVANSHRRAALTPAKT</sequence>
<evidence type="ECO:0000259" key="9">
    <source>
        <dbReference type="Pfam" id="PF04696"/>
    </source>
</evidence>
<dbReference type="Pfam" id="PF04696">
    <property type="entry name" value="Pinin_SDK_memA"/>
    <property type="match status" value="1"/>
</dbReference>
<protein>
    <submittedName>
        <fullName evidence="10">Pinin_SDK_memA domain-containing protein</fullName>
    </submittedName>
</protein>
<organism evidence="10 11">
    <name type="scientific">Durusdinium trenchii</name>
    <dbReference type="NCBI Taxonomy" id="1381693"/>
    <lineage>
        <taxon>Eukaryota</taxon>
        <taxon>Sar</taxon>
        <taxon>Alveolata</taxon>
        <taxon>Dinophyceae</taxon>
        <taxon>Suessiales</taxon>
        <taxon>Symbiodiniaceae</taxon>
        <taxon>Durusdinium</taxon>
    </lineage>
</organism>
<feature type="compositionally biased region" description="Basic and acidic residues" evidence="8">
    <location>
        <begin position="128"/>
        <end position="172"/>
    </location>
</feature>
<evidence type="ECO:0000256" key="4">
    <source>
        <dbReference type="ARBA" id="ARBA00023015"/>
    </source>
</evidence>
<feature type="compositionally biased region" description="Acidic residues" evidence="8">
    <location>
        <begin position="256"/>
        <end position="269"/>
    </location>
</feature>
<evidence type="ECO:0000256" key="6">
    <source>
        <dbReference type="ARBA" id="ARBA00023187"/>
    </source>
</evidence>
<keyword evidence="3" id="KW-0507">mRNA processing</keyword>
<evidence type="ECO:0000313" key="10">
    <source>
        <dbReference type="EMBL" id="CAK9010519.1"/>
    </source>
</evidence>
<dbReference type="PANTHER" id="PTHR12707:SF0">
    <property type="entry name" value="PININ"/>
    <property type="match status" value="1"/>
</dbReference>
<feature type="compositionally biased region" description="Low complexity" evidence="8">
    <location>
        <begin position="68"/>
        <end position="79"/>
    </location>
</feature>
<evidence type="ECO:0000256" key="8">
    <source>
        <dbReference type="SAM" id="MobiDB-lite"/>
    </source>
</evidence>
<name>A0ABP0J859_9DINO</name>
<gene>
    <name evidence="10" type="ORF">SCF082_LOCUS10716</name>
</gene>
<dbReference type="EMBL" id="CAXAMM010006297">
    <property type="protein sequence ID" value="CAK9010519.1"/>
    <property type="molecule type" value="Genomic_DNA"/>
</dbReference>
<accession>A0ABP0J859</accession>
<evidence type="ECO:0000256" key="1">
    <source>
        <dbReference type="ARBA" id="ARBA00004123"/>
    </source>
</evidence>
<feature type="compositionally biased region" description="Basic and acidic residues" evidence="8">
    <location>
        <begin position="11"/>
        <end position="30"/>
    </location>
</feature>
<evidence type="ECO:0000313" key="11">
    <source>
        <dbReference type="Proteomes" id="UP001642464"/>
    </source>
</evidence>
<feature type="compositionally biased region" description="Low complexity" evidence="8">
    <location>
        <begin position="1"/>
        <end position="10"/>
    </location>
</feature>
<feature type="region of interest" description="Disordered" evidence="8">
    <location>
        <begin position="114"/>
        <end position="189"/>
    </location>
</feature>
<dbReference type="PANTHER" id="PTHR12707">
    <property type="entry name" value="PINN"/>
    <property type="match status" value="1"/>
</dbReference>
<feature type="region of interest" description="Disordered" evidence="8">
    <location>
        <begin position="251"/>
        <end position="291"/>
    </location>
</feature>
<proteinExistence type="inferred from homology"/>
<keyword evidence="7" id="KW-0539">Nucleus</keyword>
<evidence type="ECO:0000256" key="2">
    <source>
        <dbReference type="ARBA" id="ARBA00010386"/>
    </source>
</evidence>
<dbReference type="Proteomes" id="UP001642464">
    <property type="component" value="Unassembled WGS sequence"/>
</dbReference>
<feature type="domain" description="Pinin/SDK/MemA protein" evidence="9">
    <location>
        <begin position="97"/>
        <end position="235"/>
    </location>
</feature>
<feature type="compositionally biased region" description="Basic and acidic residues" evidence="8">
    <location>
        <begin position="80"/>
        <end position="101"/>
    </location>
</feature>
<feature type="region of interest" description="Disordered" evidence="8">
    <location>
        <begin position="1"/>
        <end position="48"/>
    </location>
</feature>